<accession>A0A840BPN8</accession>
<name>A0A840BPN8_9RHOO</name>
<evidence type="ECO:0000313" key="2">
    <source>
        <dbReference type="Proteomes" id="UP000561045"/>
    </source>
</evidence>
<dbReference type="AlphaFoldDB" id="A0A840BPN8"/>
<sequence>MKRKTNKGPSAEVEQGIRKLATVGGRHAYMYDSLKASGIIALESRLERTAVQLADVDPNVRRVVAQPFTLDVETGQIFTTREALQTAREARKKTEATKRDYTPDFNFGLVWREVAVEAKDERFFGDAEYWKKVERAAHILRTAGRGFAVVCFSRKELDALEWNAAVLTSFRHTATESLTPRGVDAIADCLAHGERPLAEVLKAAGLSVRTSPGLFLDGVLRADLKSNRISTNLIVELAHGDLSSLSLLPFEPGLLAP</sequence>
<gene>
    <name evidence="1" type="ORF">GGR36_002988</name>
</gene>
<dbReference type="EMBL" id="JACIET010000002">
    <property type="protein sequence ID" value="MBB4013642.1"/>
    <property type="molecule type" value="Genomic_DNA"/>
</dbReference>
<reference evidence="1 2" key="1">
    <citation type="submission" date="2020-08" db="EMBL/GenBank/DDBJ databases">
        <title>Genomic Encyclopedia of Type Strains, Phase IV (KMG-IV): sequencing the most valuable type-strain genomes for metagenomic binning, comparative biology and taxonomic classification.</title>
        <authorList>
            <person name="Goeker M."/>
        </authorList>
    </citation>
    <scope>NUCLEOTIDE SEQUENCE [LARGE SCALE GENOMIC DNA]</scope>
    <source>
        <strain evidence="1 2">DSM 106739</strain>
    </source>
</reference>
<comment type="caution">
    <text evidence="1">The sequence shown here is derived from an EMBL/GenBank/DDBJ whole genome shotgun (WGS) entry which is preliminary data.</text>
</comment>
<evidence type="ECO:0000313" key="1">
    <source>
        <dbReference type="EMBL" id="MBB4013642.1"/>
    </source>
</evidence>
<organism evidence="1 2">
    <name type="scientific">Niveibacterium umoris</name>
    <dbReference type="NCBI Taxonomy" id="1193620"/>
    <lineage>
        <taxon>Bacteria</taxon>
        <taxon>Pseudomonadati</taxon>
        <taxon>Pseudomonadota</taxon>
        <taxon>Betaproteobacteria</taxon>
        <taxon>Rhodocyclales</taxon>
        <taxon>Rhodocyclaceae</taxon>
        <taxon>Niveibacterium</taxon>
    </lineage>
</organism>
<dbReference type="Proteomes" id="UP000561045">
    <property type="component" value="Unassembled WGS sequence"/>
</dbReference>
<evidence type="ECO:0008006" key="3">
    <source>
        <dbReference type="Google" id="ProtNLM"/>
    </source>
</evidence>
<protein>
    <recommendedName>
        <fullName evidence="3">TnsA endonuclease N-terminal domain-containing protein</fullName>
    </recommendedName>
</protein>
<proteinExistence type="predicted"/>
<keyword evidence="2" id="KW-1185">Reference proteome</keyword>
<dbReference type="RefSeq" id="WP_183635575.1">
    <property type="nucleotide sequence ID" value="NZ_BAABLE010000005.1"/>
</dbReference>